<dbReference type="PANTHER" id="PTHR43245">
    <property type="entry name" value="BIFUNCTIONAL POLYMYXIN RESISTANCE PROTEIN ARNA"/>
    <property type="match status" value="1"/>
</dbReference>
<dbReference type="InterPro" id="IPR036291">
    <property type="entry name" value="NAD(P)-bd_dom_sf"/>
</dbReference>
<dbReference type="RefSeq" id="WP_092730041.1">
    <property type="nucleotide sequence ID" value="NZ_FMXE01000014.1"/>
</dbReference>
<feature type="domain" description="NAD-dependent epimerase/dehydratase" evidence="1">
    <location>
        <begin position="16"/>
        <end position="227"/>
    </location>
</feature>
<protein>
    <submittedName>
        <fullName evidence="2">Nucleoside-diphosphate-sugar epimerase</fullName>
    </submittedName>
</protein>
<organism evidence="2 3">
    <name type="scientific">Algoriphagus alkaliphilus</name>
    <dbReference type="NCBI Taxonomy" id="279824"/>
    <lineage>
        <taxon>Bacteria</taxon>
        <taxon>Pseudomonadati</taxon>
        <taxon>Bacteroidota</taxon>
        <taxon>Cytophagia</taxon>
        <taxon>Cytophagales</taxon>
        <taxon>Cyclobacteriaceae</taxon>
        <taxon>Algoriphagus</taxon>
    </lineage>
</organism>
<proteinExistence type="predicted"/>
<dbReference type="AlphaFoldDB" id="A0A1G5Y6V6"/>
<name>A0A1G5Y6V6_9BACT</name>
<dbReference type="EMBL" id="FMXE01000014">
    <property type="protein sequence ID" value="SDA77775.1"/>
    <property type="molecule type" value="Genomic_DNA"/>
</dbReference>
<dbReference type="Pfam" id="PF01370">
    <property type="entry name" value="Epimerase"/>
    <property type="match status" value="1"/>
</dbReference>
<dbReference type="STRING" id="279824.SAMN03080617_02256"/>
<dbReference type="Proteomes" id="UP000198756">
    <property type="component" value="Unassembled WGS sequence"/>
</dbReference>
<dbReference type="InterPro" id="IPR001509">
    <property type="entry name" value="Epimerase_deHydtase"/>
</dbReference>
<dbReference type="Gene3D" id="3.40.50.720">
    <property type="entry name" value="NAD(P)-binding Rossmann-like Domain"/>
    <property type="match status" value="1"/>
</dbReference>
<reference evidence="3" key="1">
    <citation type="submission" date="2016-10" db="EMBL/GenBank/DDBJ databases">
        <authorList>
            <person name="Varghese N."/>
            <person name="Submissions S."/>
        </authorList>
    </citation>
    <scope>NUCLEOTIDE SEQUENCE [LARGE SCALE GENOMIC DNA]</scope>
    <source>
        <strain evidence="3">DSM 22703</strain>
    </source>
</reference>
<evidence type="ECO:0000313" key="3">
    <source>
        <dbReference type="Proteomes" id="UP000198756"/>
    </source>
</evidence>
<keyword evidence="3" id="KW-1185">Reference proteome</keyword>
<evidence type="ECO:0000313" key="2">
    <source>
        <dbReference type="EMBL" id="SDA77775.1"/>
    </source>
</evidence>
<dbReference type="InterPro" id="IPR050177">
    <property type="entry name" value="Lipid_A_modif_metabolic_enz"/>
</dbReference>
<evidence type="ECO:0000259" key="1">
    <source>
        <dbReference type="Pfam" id="PF01370"/>
    </source>
</evidence>
<gene>
    <name evidence="2" type="ORF">SAMN03080617_02256</name>
</gene>
<accession>A0A1G5Y6V6</accession>
<dbReference type="SUPFAM" id="SSF51735">
    <property type="entry name" value="NAD(P)-binding Rossmann-fold domains"/>
    <property type="match status" value="1"/>
</dbReference>
<dbReference type="CDD" id="cd08946">
    <property type="entry name" value="SDR_e"/>
    <property type="match status" value="1"/>
</dbReference>
<sequence>MPLSVFRKSFTKESKILLLGGEGYIGSHLFQKLNTHGFSRVYSASRSAKNPGSLRVDLEHCPDFDQIRNAKFDVVINLTGQITRPIESCLAQNTVGIQHLVSACADSTVLIQLSSVGVYGSGDFAEENSPCNPETPYSTLKLVAERLILNGLPDDRRLILRLSNIYGSTQPKGVFAYLKRTAGSDRVLDFNNDGSLLRFFLHVEDLCQAIVQVLDNYDKIKDPILNIIGKDKFNIHQLIDLFEEKFRVKYQRNFEPVKPYDNMRSISDDRFRNLTNFEEMFTLESYVNELVNYAH</sequence>
<dbReference type="OrthoDB" id="329806at2"/>